<keyword evidence="1" id="KW-0472">Membrane</keyword>
<dbReference type="AlphaFoldDB" id="A0A8S9KCE1"/>
<protein>
    <submittedName>
        <fullName evidence="2">Uncharacterized protein</fullName>
    </submittedName>
</protein>
<dbReference type="EMBL" id="QGKY02000190">
    <property type="protein sequence ID" value="KAF2591702.1"/>
    <property type="molecule type" value="Genomic_DNA"/>
</dbReference>
<reference evidence="2" key="1">
    <citation type="submission" date="2019-12" db="EMBL/GenBank/DDBJ databases">
        <title>Genome sequencing and annotation of Brassica cretica.</title>
        <authorList>
            <person name="Studholme D.J."/>
            <person name="Sarris P.F."/>
        </authorList>
    </citation>
    <scope>NUCLEOTIDE SEQUENCE</scope>
    <source>
        <strain evidence="2">PFS-102/07</strain>
        <tissue evidence="2">Leaf</tissue>
    </source>
</reference>
<evidence type="ECO:0000313" key="2">
    <source>
        <dbReference type="EMBL" id="KAF2591702.1"/>
    </source>
</evidence>
<keyword evidence="1" id="KW-1133">Transmembrane helix</keyword>
<feature type="transmembrane region" description="Helical" evidence="1">
    <location>
        <begin position="29"/>
        <end position="51"/>
    </location>
</feature>
<comment type="caution">
    <text evidence="2">The sequence shown here is derived from an EMBL/GenBank/DDBJ whole genome shotgun (WGS) entry which is preliminary data.</text>
</comment>
<organism evidence="2">
    <name type="scientific">Brassica cretica</name>
    <name type="common">Mustard</name>
    <dbReference type="NCBI Taxonomy" id="69181"/>
    <lineage>
        <taxon>Eukaryota</taxon>
        <taxon>Viridiplantae</taxon>
        <taxon>Streptophyta</taxon>
        <taxon>Embryophyta</taxon>
        <taxon>Tracheophyta</taxon>
        <taxon>Spermatophyta</taxon>
        <taxon>Magnoliopsida</taxon>
        <taxon>eudicotyledons</taxon>
        <taxon>Gunneridae</taxon>
        <taxon>Pentapetalae</taxon>
        <taxon>rosids</taxon>
        <taxon>malvids</taxon>
        <taxon>Brassicales</taxon>
        <taxon>Brassicaceae</taxon>
        <taxon>Brassiceae</taxon>
        <taxon>Brassica</taxon>
    </lineage>
</organism>
<sequence>MSSTTHGVSAVKQWRLPPVFGYNTGSSDFGVITLSCLMHPLSASVLCLCFIRSLTLSSKPSSSIFIIATLLAFDTYIFINLEWQIKFCASLILSGLPLQHMWFTTVFVTLRSQLGFSKADGQSYFHIEVSSVQPDVGKSVYNVGSVPSVVLPNHPRELEAFGYGFAALRDDLFVIGGKVLKWEESGAGRFDIVRLSVVRVCNPLDRPLNWRETKPMCIPAGGSIIGCVSLEESSLP</sequence>
<evidence type="ECO:0000256" key="1">
    <source>
        <dbReference type="SAM" id="Phobius"/>
    </source>
</evidence>
<keyword evidence="1" id="KW-0812">Transmembrane</keyword>
<accession>A0A8S9KCE1</accession>
<feature type="transmembrane region" description="Helical" evidence="1">
    <location>
        <begin position="63"/>
        <end position="79"/>
    </location>
</feature>
<gene>
    <name evidence="2" type="ORF">F2Q70_00040123</name>
</gene>
<name>A0A8S9KCE1_BRACR</name>
<proteinExistence type="predicted"/>